<dbReference type="SMART" id="SM00220">
    <property type="entry name" value="S_TKc"/>
    <property type="match status" value="1"/>
</dbReference>
<dbReference type="Gene3D" id="3.30.200.20">
    <property type="entry name" value="Phosphorylase Kinase, domain 1"/>
    <property type="match status" value="1"/>
</dbReference>
<keyword evidence="10" id="KW-1185">Reference proteome</keyword>
<reference evidence="9 10" key="1">
    <citation type="submission" date="2017-12" db="EMBL/GenBank/DDBJ databases">
        <title>Pharmacopeia of the Arctic Ocean.</title>
        <authorList>
            <person name="Collins E."/>
            <person name="Ducluzeau A.-L."/>
        </authorList>
    </citation>
    <scope>NUCLEOTIDE SEQUENCE [LARGE SCALE GENOMIC DNA]</scope>
    <source>
        <strain evidence="9 10">DSM 23325</strain>
    </source>
</reference>
<evidence type="ECO:0000256" key="6">
    <source>
        <dbReference type="ARBA" id="ARBA00022840"/>
    </source>
</evidence>
<dbReference type="PANTHER" id="PTHR43289:SF6">
    <property type="entry name" value="SERINE_THREONINE-PROTEIN KINASE NEKL-3"/>
    <property type="match status" value="1"/>
</dbReference>
<dbReference type="InterPro" id="IPR011009">
    <property type="entry name" value="Kinase-like_dom_sf"/>
</dbReference>
<dbReference type="PROSITE" id="PS50011">
    <property type="entry name" value="PROTEIN_KINASE_DOM"/>
    <property type="match status" value="1"/>
</dbReference>
<dbReference type="CDD" id="cd14014">
    <property type="entry name" value="STKc_PknB_like"/>
    <property type="match status" value="1"/>
</dbReference>
<comment type="caution">
    <text evidence="9">The sequence shown here is derived from an EMBL/GenBank/DDBJ whole genome shotgun (WGS) entry which is preliminary data.</text>
</comment>
<dbReference type="SUPFAM" id="SSF56112">
    <property type="entry name" value="Protein kinase-like (PK-like)"/>
    <property type="match status" value="1"/>
</dbReference>
<evidence type="ECO:0000256" key="3">
    <source>
        <dbReference type="ARBA" id="ARBA00022679"/>
    </source>
</evidence>
<gene>
    <name evidence="9" type="ORF">CXG46_06315</name>
</gene>
<feature type="compositionally biased region" description="Low complexity" evidence="7">
    <location>
        <begin position="361"/>
        <end position="381"/>
    </location>
</feature>
<evidence type="ECO:0000259" key="8">
    <source>
        <dbReference type="PROSITE" id="PS50011"/>
    </source>
</evidence>
<evidence type="ECO:0000256" key="1">
    <source>
        <dbReference type="ARBA" id="ARBA00012513"/>
    </source>
</evidence>
<dbReference type="PROSITE" id="PS00108">
    <property type="entry name" value="PROTEIN_KINASE_ST"/>
    <property type="match status" value="1"/>
</dbReference>
<dbReference type="InterPro" id="IPR000719">
    <property type="entry name" value="Prot_kinase_dom"/>
</dbReference>
<organism evidence="9 10">
    <name type="scientific">Nocardioides alpinus</name>
    <dbReference type="NCBI Taxonomy" id="748909"/>
    <lineage>
        <taxon>Bacteria</taxon>
        <taxon>Bacillati</taxon>
        <taxon>Actinomycetota</taxon>
        <taxon>Actinomycetes</taxon>
        <taxon>Propionibacteriales</taxon>
        <taxon>Nocardioidaceae</taxon>
        <taxon>Nocardioides</taxon>
    </lineage>
</organism>
<keyword evidence="2 9" id="KW-0723">Serine/threonine-protein kinase</keyword>
<feature type="compositionally biased region" description="Low complexity" evidence="7">
    <location>
        <begin position="388"/>
        <end position="400"/>
    </location>
</feature>
<evidence type="ECO:0000256" key="4">
    <source>
        <dbReference type="ARBA" id="ARBA00022741"/>
    </source>
</evidence>
<dbReference type="InterPro" id="IPR008271">
    <property type="entry name" value="Ser/Thr_kinase_AS"/>
</dbReference>
<keyword evidence="4" id="KW-0547">Nucleotide-binding</keyword>
<evidence type="ECO:0000256" key="2">
    <source>
        <dbReference type="ARBA" id="ARBA00022527"/>
    </source>
</evidence>
<proteinExistence type="predicted"/>
<keyword evidence="3" id="KW-0808">Transferase</keyword>
<feature type="compositionally biased region" description="Basic and acidic residues" evidence="7">
    <location>
        <begin position="279"/>
        <end position="288"/>
    </location>
</feature>
<accession>A0ABX4QZY8</accession>
<dbReference type="PANTHER" id="PTHR43289">
    <property type="entry name" value="MITOGEN-ACTIVATED PROTEIN KINASE KINASE KINASE 20-RELATED"/>
    <property type="match status" value="1"/>
</dbReference>
<dbReference type="Gene3D" id="1.10.510.10">
    <property type="entry name" value="Transferase(Phosphotransferase) domain 1"/>
    <property type="match status" value="1"/>
</dbReference>
<evidence type="ECO:0000313" key="9">
    <source>
        <dbReference type="EMBL" id="PKH42863.1"/>
    </source>
</evidence>
<dbReference type="GO" id="GO:0004674">
    <property type="term" value="F:protein serine/threonine kinase activity"/>
    <property type="evidence" value="ECO:0007669"/>
    <property type="project" value="UniProtKB-KW"/>
</dbReference>
<feature type="region of interest" description="Disordered" evidence="7">
    <location>
        <begin position="351"/>
        <end position="400"/>
    </location>
</feature>
<evidence type="ECO:0000256" key="5">
    <source>
        <dbReference type="ARBA" id="ARBA00022777"/>
    </source>
</evidence>
<dbReference type="EMBL" id="PJBV01000012">
    <property type="protein sequence ID" value="PKH42863.1"/>
    <property type="molecule type" value="Genomic_DNA"/>
</dbReference>
<protein>
    <recommendedName>
        <fullName evidence="1">non-specific serine/threonine protein kinase</fullName>
        <ecNumber evidence="1">2.7.11.1</ecNumber>
    </recommendedName>
</protein>
<evidence type="ECO:0000256" key="7">
    <source>
        <dbReference type="SAM" id="MobiDB-lite"/>
    </source>
</evidence>
<dbReference type="Proteomes" id="UP000233565">
    <property type="component" value="Unassembled WGS sequence"/>
</dbReference>
<dbReference type="EC" id="2.7.11.1" evidence="1"/>
<feature type="domain" description="Protein kinase" evidence="8">
    <location>
        <begin position="16"/>
        <end position="272"/>
    </location>
</feature>
<keyword evidence="6" id="KW-0067">ATP-binding</keyword>
<sequence>MAEPGRGDSDVIAGRYTLEREIGRGGAGVVHLGRDEVLGRAVAIKRMGLLPGTTEDDVARAEREARLAAGVNHPHVVSILDLVKDDDCYWLVMEHVEGRTLTELIVAEGPLSPSRAAGIIAQAADALVEANQAGIVHRDVKPSNIMVDDRDHAKLGDFGIARSATDAALTRTGLVTGSPAYLAPEVASGSDATAASDVWSLGATLWHAVMGRAPYDMGQNVLGGLYRIVHDGPPRLPDDHPLATPLAGMMQKDPDQRWPVARARDELRHVARGPGPEPRPGDDPDREATVGMATVPAPAAPTPVAGPTPVAASNAPPSGRRPLARLAAVAALVVLVGLGAWLWWPEDANRDTAAEGAGTGQSQPSEQPSASQEPTQEPSAEPTEEPTAEPTETEPTTDAAPEGDAAAMEVFVEDYYSQVTSDPQVTFEMLTPGFQTESGGFGRYSGFWSTIESASVSDVRADPEALTTSYTVQYVTTSGRTTTQQGRLQLQQSGDGYLIAGEG</sequence>
<feature type="region of interest" description="Disordered" evidence="7">
    <location>
        <begin position="267"/>
        <end position="318"/>
    </location>
</feature>
<evidence type="ECO:0000313" key="10">
    <source>
        <dbReference type="Proteomes" id="UP000233565"/>
    </source>
</evidence>
<name>A0ABX4QZY8_9ACTN</name>
<dbReference type="Pfam" id="PF00069">
    <property type="entry name" value="Pkinase"/>
    <property type="match status" value="1"/>
</dbReference>
<keyword evidence="5 9" id="KW-0418">Kinase</keyword>